<feature type="transmembrane region" description="Helical" evidence="6">
    <location>
        <begin position="423"/>
        <end position="443"/>
    </location>
</feature>
<evidence type="ECO:0000313" key="8">
    <source>
        <dbReference type="EMBL" id="GAA2632607.1"/>
    </source>
</evidence>
<feature type="transmembrane region" description="Helical" evidence="6">
    <location>
        <begin position="358"/>
        <end position="379"/>
    </location>
</feature>
<name>A0ABP6D2W4_9ACTN</name>
<dbReference type="PROSITE" id="PS50850">
    <property type="entry name" value="MFS"/>
    <property type="match status" value="1"/>
</dbReference>
<feature type="domain" description="Major facilitator superfamily (MFS) profile" evidence="7">
    <location>
        <begin position="29"/>
        <end position="447"/>
    </location>
</feature>
<proteinExistence type="predicted"/>
<dbReference type="Gene3D" id="1.20.1250.20">
    <property type="entry name" value="MFS general substrate transporter like domains"/>
    <property type="match status" value="1"/>
</dbReference>
<feature type="transmembrane region" description="Helical" evidence="6">
    <location>
        <begin position="267"/>
        <end position="287"/>
    </location>
</feature>
<dbReference type="PROSITE" id="PS00216">
    <property type="entry name" value="SUGAR_TRANSPORT_1"/>
    <property type="match status" value="1"/>
</dbReference>
<dbReference type="InterPro" id="IPR036259">
    <property type="entry name" value="MFS_trans_sf"/>
</dbReference>
<evidence type="ECO:0000256" key="3">
    <source>
        <dbReference type="ARBA" id="ARBA00022692"/>
    </source>
</evidence>
<feature type="transmembrane region" description="Helical" evidence="6">
    <location>
        <begin position="307"/>
        <end position="324"/>
    </location>
</feature>
<dbReference type="InterPro" id="IPR005828">
    <property type="entry name" value="MFS_sugar_transport-like"/>
</dbReference>
<comment type="caution">
    <text evidence="8">The sequence shown here is derived from an EMBL/GenBank/DDBJ whole genome shotgun (WGS) entry which is preliminary data.</text>
</comment>
<keyword evidence="3 6" id="KW-0812">Transmembrane</keyword>
<keyword evidence="5 6" id="KW-0472">Membrane</keyword>
<comment type="subcellular location">
    <subcellularLocation>
        <location evidence="1">Cell membrane</location>
        <topology evidence="1">Multi-pass membrane protein</topology>
    </subcellularLocation>
</comment>
<gene>
    <name evidence="8" type="ORF">GCM10010411_83660</name>
</gene>
<dbReference type="RefSeq" id="WP_344548068.1">
    <property type="nucleotide sequence ID" value="NZ_BAAATD010000017.1"/>
</dbReference>
<dbReference type="Pfam" id="PF00083">
    <property type="entry name" value="Sugar_tr"/>
    <property type="match status" value="1"/>
</dbReference>
<organism evidence="8 9">
    <name type="scientific">Actinomadura fulvescens</name>
    <dbReference type="NCBI Taxonomy" id="46160"/>
    <lineage>
        <taxon>Bacteria</taxon>
        <taxon>Bacillati</taxon>
        <taxon>Actinomycetota</taxon>
        <taxon>Actinomycetes</taxon>
        <taxon>Streptosporangiales</taxon>
        <taxon>Thermomonosporaceae</taxon>
        <taxon>Actinomadura</taxon>
    </lineage>
</organism>
<dbReference type="SUPFAM" id="SSF103473">
    <property type="entry name" value="MFS general substrate transporter"/>
    <property type="match status" value="1"/>
</dbReference>
<feature type="transmembrane region" description="Helical" evidence="6">
    <location>
        <begin position="124"/>
        <end position="142"/>
    </location>
</feature>
<keyword evidence="4 6" id="KW-1133">Transmembrane helix</keyword>
<feature type="transmembrane region" description="Helical" evidence="6">
    <location>
        <begin position="154"/>
        <end position="175"/>
    </location>
</feature>
<reference evidence="9" key="1">
    <citation type="journal article" date="2019" name="Int. J. Syst. Evol. Microbiol.">
        <title>The Global Catalogue of Microorganisms (GCM) 10K type strain sequencing project: providing services to taxonomists for standard genome sequencing and annotation.</title>
        <authorList>
            <consortium name="The Broad Institute Genomics Platform"/>
            <consortium name="The Broad Institute Genome Sequencing Center for Infectious Disease"/>
            <person name="Wu L."/>
            <person name="Ma J."/>
        </authorList>
    </citation>
    <scope>NUCLEOTIDE SEQUENCE [LARGE SCALE GENOMIC DNA]</scope>
    <source>
        <strain evidence="9">JCM 6833</strain>
    </source>
</reference>
<evidence type="ECO:0000256" key="6">
    <source>
        <dbReference type="SAM" id="Phobius"/>
    </source>
</evidence>
<sequence length="458" mass="48237">MTITSSTPTVASIAARMERLPTSRWHVKVRTLIGVVTFFEAFDQLLVASAMPVLIKEWGLSTGQVTLAITSGSVGMLLGALVSGWLADRVGRVRMVALGVVITGLASLAIAFAPSFAWLVVLRFVQGLGIGGEVPVAATYVSEIAKAKHRGRFVLLYELVFPAGLFTATLVAAWVVPNWGWRALFVIGAVPALAIAFMQRGVPESPRWLAAKGRLAEADQVVTRIETEVSRTAGTLPEPAPATGPAAVEPRGTLRDLVSGVYLRRTVVVSALWFFGYFVNYGITAWLPTLYTKVFHVSIDTALHYNLWTNAAGFLGCLTVALVIDKVGRRWALATGLAGSAAALVTLGALGAVSASQVAVWASVAAFFVFATNVTLYLYTPELYPTRSRALGCSMGGVFNRAGVILGPIVVGNLVSGGASSATIFAMLGGVALAGAVAALFAVETRGRTLEQLSPDLK</sequence>
<feature type="transmembrane region" description="Helical" evidence="6">
    <location>
        <begin position="331"/>
        <end position="352"/>
    </location>
</feature>
<protein>
    <submittedName>
        <fullName evidence="8">MFS transporter</fullName>
    </submittedName>
</protein>
<accession>A0ABP6D2W4</accession>
<dbReference type="PANTHER" id="PTHR23511">
    <property type="entry name" value="SYNAPTIC VESICLE GLYCOPROTEIN 2"/>
    <property type="match status" value="1"/>
</dbReference>
<feature type="transmembrane region" description="Helical" evidence="6">
    <location>
        <begin position="391"/>
        <end position="411"/>
    </location>
</feature>
<feature type="transmembrane region" description="Helical" evidence="6">
    <location>
        <begin position="67"/>
        <end position="87"/>
    </location>
</feature>
<evidence type="ECO:0000313" key="9">
    <source>
        <dbReference type="Proteomes" id="UP001501509"/>
    </source>
</evidence>
<evidence type="ECO:0000256" key="4">
    <source>
        <dbReference type="ARBA" id="ARBA00022989"/>
    </source>
</evidence>
<dbReference type="PANTHER" id="PTHR23511:SF34">
    <property type="entry name" value="SYNAPTIC VESICLE GLYCOPROTEIN 2"/>
    <property type="match status" value="1"/>
</dbReference>
<dbReference type="InterPro" id="IPR005829">
    <property type="entry name" value="Sugar_transporter_CS"/>
</dbReference>
<dbReference type="InterPro" id="IPR020846">
    <property type="entry name" value="MFS_dom"/>
</dbReference>
<dbReference type="Proteomes" id="UP001501509">
    <property type="component" value="Unassembled WGS sequence"/>
</dbReference>
<dbReference type="CDD" id="cd17316">
    <property type="entry name" value="MFS_SV2_like"/>
    <property type="match status" value="1"/>
</dbReference>
<keyword evidence="9" id="KW-1185">Reference proteome</keyword>
<evidence type="ECO:0000256" key="1">
    <source>
        <dbReference type="ARBA" id="ARBA00004651"/>
    </source>
</evidence>
<feature type="transmembrane region" description="Helical" evidence="6">
    <location>
        <begin position="96"/>
        <end position="118"/>
    </location>
</feature>
<evidence type="ECO:0000259" key="7">
    <source>
        <dbReference type="PROSITE" id="PS50850"/>
    </source>
</evidence>
<dbReference type="PROSITE" id="PS00217">
    <property type="entry name" value="SUGAR_TRANSPORT_2"/>
    <property type="match status" value="1"/>
</dbReference>
<feature type="transmembrane region" description="Helical" evidence="6">
    <location>
        <begin position="32"/>
        <end position="55"/>
    </location>
</feature>
<keyword evidence="2" id="KW-0813">Transport</keyword>
<dbReference type="EMBL" id="BAAATD010000017">
    <property type="protein sequence ID" value="GAA2632607.1"/>
    <property type="molecule type" value="Genomic_DNA"/>
</dbReference>
<feature type="transmembrane region" description="Helical" evidence="6">
    <location>
        <begin position="181"/>
        <end position="198"/>
    </location>
</feature>
<evidence type="ECO:0000256" key="5">
    <source>
        <dbReference type="ARBA" id="ARBA00023136"/>
    </source>
</evidence>
<evidence type="ECO:0000256" key="2">
    <source>
        <dbReference type="ARBA" id="ARBA00022448"/>
    </source>
</evidence>